<feature type="region of interest" description="Disordered" evidence="5">
    <location>
        <begin position="1423"/>
        <end position="1452"/>
    </location>
</feature>
<dbReference type="EC" id="3.1.3.36" evidence="3"/>
<sequence length="1452" mass="166861">MFFNPPTTESKRPSLPVETPVSSWNVIVYRKTEPIHSFHSYDISQTQYLQQGYASFYIQLQQSADPSSTNSSVLYLRYLAQSQRNSVDTSILPFTISLLDDLKLSPETSPSLSAMGTQASRFYNVEQQSVRSNEQSEYPTAFLFRAKAFLGILVLNNVTNSTNAAAIIRAYMIFVTEETPIGRLFDANIIRILQIAAVPLRDCQEDETYVSGIKKLFQGGCFYYSKYSKPESNYNKHYFDKPYDITLCAQRMEQGHDSDIRFFWNRGLSLPLLKYNIDIRYWIPKVMCGGIENFRSQNDDIDLWLISRLSCERAGTRFNVRGVNDDGAVANFVETEQIVLIPQQHSYSSFIIVRGSIPIFWHQPRFQVATHRINISRSEALSYKAFFEHFKHLYRQYGRLLVINLVERRDHEKRIGNEYKSLFDLLVKTSRQTQNSQQSSMNHLNERDFIWFDYHEQSRTIKNFSAEQFVQKLFIENVQYPIKERLHQQGFFTWMNGSKYSTQKGVFRMNCIDCLDRTNNVQLAIGSNVLSMQLQALRKQCNSYYILDGLRGIWVKNGDHISRIYTGTGALGQKSKAKDIQRSVGRAIQNSLRDDDKQQSVQTLIYSYSKDSYLHERAVAALFTPYVISDGFILNELFKIRRNFTRKEKFRISIGTWNINGDKNPALGHQYPSILDAWLFHGPDNMSTNLRKPNAIPTNGYVASDYEKSSPDIVAIGFQEICDLTASNIVSKSSSNANRWVKNVEDYFKKTYQDTEYILLGMDQLVGVCLAIFIRRDLAPYVKNVGIDTVKTGMGGTLGNKGCVAIRLVLHSTSICFICAHFTAGQNEYSERNKDYKLMMEKLSFQPPSRAIWHDHIFFLGDFNYRLTIPRAQVEYFVRNGSYKELLEYDQLKKELQEKRVFRDFEEGEIRFPPTYKYDIGSDEYDTSEKARTPSYTDRVLWRTTCPNIQIKQLYYGRAEVKTSDHRPVSSIFDADVEICDEKRLYEEYVQLYRRLAPSNALIRYDMVANSIQAKQQIIDEFDLYIKKRYGSDISIVDRFFASNQRYLSLYLFFENGEQVRRVLEPREDQLQSGIYFKKTLIDLNEDVALAERLILLFTDVNQTMDPETIHYDLGAYQQPARESLSTNQDIPVTSAVDHDNDSAIANLSQLIPINKNEQAKYEIENDQSVKELFTLCLLGSSYGSNRNLNQNDSTTDDLKTDDDDTMDSPNISDNKYRSKTRHHQSQLLRLYAKQHIPLAGDELISASGNDADENYQDNNTTELISFHADHQSLSSSSSSNNLQSQSIDPLFNESCFDPFHFSSHPASNTTKTNNDNLFSFDHPKPSVGSNFYIDPFDIAELPSRQDDSKLNLFSQQLTNSTHYDTDNHRSKFYYQAPPQFIPTRPPPPVPTIAPNASAPIPFHDVQGLLTLKNLSLNANNNTNNNNEQISDLVDLGDPGSPPPSPKFDPFG</sequence>
<dbReference type="PANTHER" id="PTHR11200">
    <property type="entry name" value="INOSITOL 5-PHOSPHATASE"/>
    <property type="match status" value="1"/>
</dbReference>
<evidence type="ECO:0000256" key="4">
    <source>
        <dbReference type="ARBA" id="ARBA00022801"/>
    </source>
</evidence>
<evidence type="ECO:0000313" key="7">
    <source>
        <dbReference type="EMBL" id="CAF0964943.1"/>
    </source>
</evidence>
<comment type="similarity">
    <text evidence="2">In the central section; belongs to the inositol 1,4,5-trisphosphate 5-phosphatase family.</text>
</comment>
<proteinExistence type="inferred from homology"/>
<dbReference type="GO" id="GO:0004439">
    <property type="term" value="F:phosphatidylinositol-4,5-bisphosphate 5-phosphatase activity"/>
    <property type="evidence" value="ECO:0007669"/>
    <property type="project" value="UniProtKB-EC"/>
</dbReference>
<accession>A0A814E6I7</accession>
<dbReference type="EMBL" id="CAJNOV010000044">
    <property type="protein sequence ID" value="CAF0964943.1"/>
    <property type="molecule type" value="Genomic_DNA"/>
</dbReference>
<feature type="domain" description="SAC" evidence="6">
    <location>
        <begin position="238"/>
        <end position="567"/>
    </location>
</feature>
<dbReference type="Proteomes" id="UP000663855">
    <property type="component" value="Unassembled WGS sequence"/>
</dbReference>
<gene>
    <name evidence="7" type="ORF">CJN711_LOCUS585</name>
</gene>
<reference evidence="7" key="1">
    <citation type="submission" date="2021-02" db="EMBL/GenBank/DDBJ databases">
        <authorList>
            <person name="Nowell W R."/>
        </authorList>
    </citation>
    <scope>NUCLEOTIDE SEQUENCE</scope>
</reference>
<evidence type="ECO:0000313" key="8">
    <source>
        <dbReference type="Proteomes" id="UP000663855"/>
    </source>
</evidence>
<dbReference type="GO" id="GO:0046856">
    <property type="term" value="P:phosphatidylinositol dephosphorylation"/>
    <property type="evidence" value="ECO:0007669"/>
    <property type="project" value="InterPro"/>
</dbReference>
<evidence type="ECO:0000259" key="6">
    <source>
        <dbReference type="PROSITE" id="PS50275"/>
    </source>
</evidence>
<dbReference type="Gene3D" id="3.60.10.10">
    <property type="entry name" value="Endonuclease/exonuclease/phosphatase"/>
    <property type="match status" value="1"/>
</dbReference>
<dbReference type="SUPFAM" id="SSF56219">
    <property type="entry name" value="DNase I-like"/>
    <property type="match status" value="1"/>
</dbReference>
<dbReference type="PANTHER" id="PTHR11200:SF257">
    <property type="entry name" value="PHOSPHOINOSITIDE 5-PHOSPHATASE"/>
    <property type="match status" value="1"/>
</dbReference>
<evidence type="ECO:0000256" key="2">
    <source>
        <dbReference type="ARBA" id="ARBA00009678"/>
    </source>
</evidence>
<dbReference type="InterPro" id="IPR036691">
    <property type="entry name" value="Endo/exonu/phosph_ase_sf"/>
</dbReference>
<organism evidence="7 8">
    <name type="scientific">Rotaria magnacalcarata</name>
    <dbReference type="NCBI Taxonomy" id="392030"/>
    <lineage>
        <taxon>Eukaryota</taxon>
        <taxon>Metazoa</taxon>
        <taxon>Spiralia</taxon>
        <taxon>Gnathifera</taxon>
        <taxon>Rotifera</taxon>
        <taxon>Eurotatoria</taxon>
        <taxon>Bdelloidea</taxon>
        <taxon>Philodinida</taxon>
        <taxon>Philodinidae</taxon>
        <taxon>Rotaria</taxon>
    </lineage>
</organism>
<dbReference type="InterPro" id="IPR046985">
    <property type="entry name" value="IP5"/>
</dbReference>
<protein>
    <recommendedName>
        <fullName evidence="3">phosphoinositide 5-phosphatase</fullName>
        <ecNumber evidence="3">3.1.3.36</ecNumber>
    </recommendedName>
</protein>
<dbReference type="PROSITE" id="PS50275">
    <property type="entry name" value="SAC"/>
    <property type="match status" value="1"/>
</dbReference>
<dbReference type="Pfam" id="PF22669">
    <property type="entry name" value="Exo_endo_phos2"/>
    <property type="match status" value="1"/>
</dbReference>
<evidence type="ECO:0000256" key="5">
    <source>
        <dbReference type="SAM" id="MobiDB-lite"/>
    </source>
</evidence>
<feature type="compositionally biased region" description="Pro residues" evidence="5">
    <location>
        <begin position="1440"/>
        <end position="1452"/>
    </location>
</feature>
<comment type="caution">
    <text evidence="7">The sequence shown here is derived from an EMBL/GenBank/DDBJ whole genome shotgun (WGS) entry which is preliminary data.</text>
</comment>
<name>A0A814E6I7_9BILA</name>
<comment type="similarity">
    <text evidence="1">Belongs to the synaptojanin family.</text>
</comment>
<evidence type="ECO:0000256" key="1">
    <source>
        <dbReference type="ARBA" id="ARBA00008943"/>
    </source>
</evidence>
<keyword evidence="4" id="KW-0378">Hydrolase</keyword>
<feature type="region of interest" description="Disordered" evidence="5">
    <location>
        <begin position="1187"/>
        <end position="1223"/>
    </location>
</feature>
<evidence type="ECO:0000256" key="3">
    <source>
        <dbReference type="ARBA" id="ARBA00013044"/>
    </source>
</evidence>
<dbReference type="InterPro" id="IPR002013">
    <property type="entry name" value="SAC_dom"/>
</dbReference>
<dbReference type="InterPro" id="IPR000300">
    <property type="entry name" value="IPPc"/>
</dbReference>
<dbReference type="SMART" id="SM00128">
    <property type="entry name" value="IPPc"/>
    <property type="match status" value="1"/>
</dbReference>
<dbReference type="Pfam" id="PF02383">
    <property type="entry name" value="Syja_N"/>
    <property type="match status" value="1"/>
</dbReference>